<sequence length="272" mass="30599">MNQREKILSNKSSNNTCPCLLSQSTEKESDNPKYLVQRINLTSSRPPSIQRINLTGFRSPSASSLQKSNLTSFSPSPLAFLSQKIKLTSSKSLLASSNHLTSFSSSPSASSASSKPFLASSTQKPSINLEKLEAIREKYDIQLPSKYEKDVVTEVLEKREEYRKKTHSDENNYQNLAKELSDLHMKYNHSDNKRLIKRPKFDKKSKKKGKKPLHHADDKDYESSKSSSSTEDPEEMKASNEMKVILKQSSQLTISTTIRCSIVNETFKSGAN</sequence>
<evidence type="ECO:0000313" key="2">
    <source>
        <dbReference type="EMBL" id="CAG8567469.1"/>
    </source>
</evidence>
<feature type="compositionally biased region" description="Basic residues" evidence="1">
    <location>
        <begin position="195"/>
        <end position="213"/>
    </location>
</feature>
<feature type="compositionally biased region" description="Low complexity" evidence="1">
    <location>
        <begin position="102"/>
        <end position="122"/>
    </location>
</feature>
<feature type="region of interest" description="Disordered" evidence="1">
    <location>
        <begin position="102"/>
        <end position="123"/>
    </location>
</feature>
<dbReference type="AlphaFoldDB" id="A0A9N9FWG4"/>
<proteinExistence type="predicted"/>
<organism evidence="2 3">
    <name type="scientific">Funneliformis caledonium</name>
    <dbReference type="NCBI Taxonomy" id="1117310"/>
    <lineage>
        <taxon>Eukaryota</taxon>
        <taxon>Fungi</taxon>
        <taxon>Fungi incertae sedis</taxon>
        <taxon>Mucoromycota</taxon>
        <taxon>Glomeromycotina</taxon>
        <taxon>Glomeromycetes</taxon>
        <taxon>Glomerales</taxon>
        <taxon>Glomeraceae</taxon>
        <taxon>Funneliformis</taxon>
    </lineage>
</organism>
<feature type="compositionally biased region" description="Polar residues" evidence="1">
    <location>
        <begin position="9"/>
        <end position="24"/>
    </location>
</feature>
<feature type="compositionally biased region" description="Basic and acidic residues" evidence="1">
    <location>
        <begin position="214"/>
        <end position="223"/>
    </location>
</feature>
<dbReference type="Proteomes" id="UP000789570">
    <property type="component" value="Unassembled WGS sequence"/>
</dbReference>
<protein>
    <submittedName>
        <fullName evidence="2">602_t:CDS:1</fullName>
    </submittedName>
</protein>
<evidence type="ECO:0000256" key="1">
    <source>
        <dbReference type="SAM" id="MobiDB-lite"/>
    </source>
</evidence>
<accession>A0A9N9FWG4</accession>
<reference evidence="2" key="1">
    <citation type="submission" date="2021-06" db="EMBL/GenBank/DDBJ databases">
        <authorList>
            <person name="Kallberg Y."/>
            <person name="Tangrot J."/>
            <person name="Rosling A."/>
        </authorList>
    </citation>
    <scope>NUCLEOTIDE SEQUENCE</scope>
    <source>
        <strain evidence="2">UK204</strain>
    </source>
</reference>
<gene>
    <name evidence="2" type="ORF">FCALED_LOCUS6922</name>
</gene>
<name>A0A9N9FWG4_9GLOM</name>
<comment type="caution">
    <text evidence="2">The sequence shown here is derived from an EMBL/GenBank/DDBJ whole genome shotgun (WGS) entry which is preliminary data.</text>
</comment>
<dbReference type="EMBL" id="CAJVPQ010001736">
    <property type="protein sequence ID" value="CAG8567469.1"/>
    <property type="molecule type" value="Genomic_DNA"/>
</dbReference>
<evidence type="ECO:0000313" key="3">
    <source>
        <dbReference type="Proteomes" id="UP000789570"/>
    </source>
</evidence>
<feature type="region of interest" description="Disordered" evidence="1">
    <location>
        <begin position="1"/>
        <end position="32"/>
    </location>
</feature>
<feature type="region of interest" description="Disordered" evidence="1">
    <location>
        <begin position="189"/>
        <end position="243"/>
    </location>
</feature>
<keyword evidence="3" id="KW-1185">Reference proteome</keyword>